<dbReference type="PANTHER" id="PTHR40088:SF1">
    <property type="entry name" value="PECTATE LYASE PEL9"/>
    <property type="match status" value="1"/>
</dbReference>
<comment type="cofactor">
    <cofactor evidence="1">
        <name>Ca(2+)</name>
        <dbReference type="ChEBI" id="CHEBI:29108"/>
    </cofactor>
</comment>
<evidence type="ECO:0000259" key="10">
    <source>
        <dbReference type="Pfam" id="PF06439"/>
    </source>
</evidence>
<keyword evidence="5" id="KW-0732">Signal</keyword>
<keyword evidence="3" id="KW-0964">Secreted</keyword>
<comment type="subcellular location">
    <subcellularLocation>
        <location evidence="2">Secreted</location>
    </subcellularLocation>
</comment>
<evidence type="ECO:0000256" key="9">
    <source>
        <dbReference type="SAM" id="MobiDB-lite"/>
    </source>
</evidence>
<evidence type="ECO:0000256" key="7">
    <source>
        <dbReference type="ARBA" id="ARBA00023239"/>
    </source>
</evidence>
<evidence type="ECO:0000256" key="5">
    <source>
        <dbReference type="ARBA" id="ARBA00022729"/>
    </source>
</evidence>
<keyword evidence="7" id="KW-0456">Lyase</keyword>
<dbReference type="GO" id="GO:0046872">
    <property type="term" value="F:metal ion binding"/>
    <property type="evidence" value="ECO:0007669"/>
    <property type="project" value="UniProtKB-KW"/>
</dbReference>
<dbReference type="GO" id="GO:0005576">
    <property type="term" value="C:extracellular region"/>
    <property type="evidence" value="ECO:0007669"/>
    <property type="project" value="UniProtKB-SubCell"/>
</dbReference>
<dbReference type="GO" id="GO:0016787">
    <property type="term" value="F:hydrolase activity"/>
    <property type="evidence" value="ECO:0007669"/>
    <property type="project" value="InterPro"/>
</dbReference>
<protein>
    <recommendedName>
        <fullName evidence="10">3-keto-alpha-glucoside-1,2-lyase/3-keto-2-hydroxy-glucal hydratase domain-containing protein</fullName>
    </recommendedName>
</protein>
<evidence type="ECO:0000256" key="3">
    <source>
        <dbReference type="ARBA" id="ARBA00022525"/>
    </source>
</evidence>
<comment type="caution">
    <text evidence="11">The sequence shown here is derived from an EMBL/GenBank/DDBJ whole genome shotgun (WGS) entry which is preliminary data.</text>
</comment>
<dbReference type="Pfam" id="PF06439">
    <property type="entry name" value="3keto-disac_hyd"/>
    <property type="match status" value="1"/>
</dbReference>
<organism evidence="11 12">
    <name type="scientific">Catellatospora bangladeshensis</name>
    <dbReference type="NCBI Taxonomy" id="310355"/>
    <lineage>
        <taxon>Bacteria</taxon>
        <taxon>Bacillati</taxon>
        <taxon>Actinomycetota</taxon>
        <taxon>Actinomycetes</taxon>
        <taxon>Micromonosporales</taxon>
        <taxon>Micromonosporaceae</taxon>
        <taxon>Catellatospora</taxon>
    </lineage>
</organism>
<dbReference type="InterPro" id="IPR010496">
    <property type="entry name" value="AL/BT2_dom"/>
</dbReference>
<evidence type="ECO:0000256" key="4">
    <source>
        <dbReference type="ARBA" id="ARBA00022723"/>
    </source>
</evidence>
<dbReference type="PANTHER" id="PTHR40088">
    <property type="entry name" value="PECTATE LYASE (EUROFUNG)"/>
    <property type="match status" value="1"/>
</dbReference>
<comment type="similarity">
    <text evidence="8">Belongs to the polysaccharide lyase 9 family.</text>
</comment>
<dbReference type="SUPFAM" id="SSF51126">
    <property type="entry name" value="Pectin lyase-like"/>
    <property type="match status" value="1"/>
</dbReference>
<feature type="domain" description="3-keto-alpha-glucoside-1,2-lyase/3-keto-2-hydroxy-glucal hydratase" evidence="10">
    <location>
        <begin position="47"/>
        <end position="209"/>
    </location>
</feature>
<evidence type="ECO:0000256" key="8">
    <source>
        <dbReference type="ARBA" id="ARBA00038263"/>
    </source>
</evidence>
<dbReference type="SMART" id="SM00710">
    <property type="entry name" value="PbH1"/>
    <property type="match status" value="6"/>
</dbReference>
<proteinExistence type="inferred from homology"/>
<reference evidence="11 12" key="1">
    <citation type="submission" date="2021-01" db="EMBL/GenBank/DDBJ databases">
        <title>Whole genome shotgun sequence of Catellatospora bangladeshensis NBRC 107357.</title>
        <authorList>
            <person name="Komaki H."/>
            <person name="Tamura T."/>
        </authorList>
    </citation>
    <scope>NUCLEOTIDE SEQUENCE [LARGE SCALE GENOMIC DNA]</scope>
    <source>
        <strain evidence="11 12">NBRC 107357</strain>
    </source>
</reference>
<evidence type="ECO:0000256" key="2">
    <source>
        <dbReference type="ARBA" id="ARBA00004613"/>
    </source>
</evidence>
<dbReference type="GO" id="GO:0016837">
    <property type="term" value="F:carbon-oxygen lyase activity, acting on polysaccharides"/>
    <property type="evidence" value="ECO:0007669"/>
    <property type="project" value="TreeGrafter"/>
</dbReference>
<dbReference type="InterPro" id="IPR012334">
    <property type="entry name" value="Pectin_lyas_fold"/>
</dbReference>
<evidence type="ECO:0000313" key="12">
    <source>
        <dbReference type="Proteomes" id="UP000601223"/>
    </source>
</evidence>
<dbReference type="SUPFAM" id="SSF49899">
    <property type="entry name" value="Concanavalin A-like lectins/glucanases"/>
    <property type="match status" value="1"/>
</dbReference>
<dbReference type="EMBL" id="BONF01000008">
    <property type="protein sequence ID" value="GIF79884.1"/>
    <property type="molecule type" value="Genomic_DNA"/>
</dbReference>
<sequence>MRTPRSGRARRAGLVTAAVTALLAMVMTVLINLTGGVAMAATLFSDNFNSGTATGWSKSGGDWTVVTDGTGVFQQSKTDSELARQFAGSSSWTNYTVTARVKPTAFNGSGRYVSLGARSTGSSTRYQLALLNTGRAELQAVNGSAVTVIGGMNLSVTTGTWYSLQLSVSGNTLTGWVNGAQVATGSSSLFSAGRIVLATSYAAARFDDVVVSDGAAPSPSAPASPSTPASPSASPSAPASPSASPSAPASPSASPSTPPSSALYVAPGGTDGASGTQSNPTTLTSAITRIAAGGTIYMRAGTYNYSSTVTIAPGNNGTSSARKKLSAYPGETPVLNFSAQAEDPANRGLAVNGNYWHVYGLIVERAGDNGIFVGGSNNILERTITRYNRDTGLQLSRIASDTPNSQWPANNLILSAESHDNADSDGEDADGFAAKLTVGSGNVFRYCVSHNNIDDGWDLYTKTDTGPIGAVTIEDSLAYNNGTLSNGGQAGNGDRNGFKLGGEDIGVNHTVRRTIAVSNGKHGFTYNRNNGSMTISNNLSINNTERNFTFEAGSSVFRNNTSCRSSSGTNDKIVGNTDSSNQWWMGSNGSRCSSFTGSLGWSFNSTGALIVTLGGRVVVL</sequence>
<evidence type="ECO:0000256" key="6">
    <source>
        <dbReference type="ARBA" id="ARBA00022837"/>
    </source>
</evidence>
<dbReference type="InterPro" id="IPR052052">
    <property type="entry name" value="Polysaccharide_Lyase_9"/>
</dbReference>
<evidence type="ECO:0000313" key="11">
    <source>
        <dbReference type="EMBL" id="GIF79884.1"/>
    </source>
</evidence>
<dbReference type="InterPro" id="IPR011050">
    <property type="entry name" value="Pectin_lyase_fold/virulence"/>
</dbReference>
<evidence type="ECO:0000256" key="1">
    <source>
        <dbReference type="ARBA" id="ARBA00001913"/>
    </source>
</evidence>
<keyword evidence="12" id="KW-1185">Reference proteome</keyword>
<gene>
    <name evidence="11" type="ORF">Cba03nite_12330</name>
</gene>
<keyword evidence="4" id="KW-0479">Metal-binding</keyword>
<dbReference type="AlphaFoldDB" id="A0A8J3JML3"/>
<dbReference type="InterPro" id="IPR006626">
    <property type="entry name" value="PbH1"/>
</dbReference>
<keyword evidence="6" id="KW-0106">Calcium</keyword>
<name>A0A8J3JML3_9ACTN</name>
<dbReference type="InterPro" id="IPR013320">
    <property type="entry name" value="ConA-like_dom_sf"/>
</dbReference>
<dbReference type="RefSeq" id="WP_239125503.1">
    <property type="nucleotide sequence ID" value="NZ_BONF01000008.1"/>
</dbReference>
<dbReference type="Gene3D" id="2.60.120.560">
    <property type="entry name" value="Exo-inulinase, domain 1"/>
    <property type="match status" value="1"/>
</dbReference>
<dbReference type="Gene3D" id="2.160.20.10">
    <property type="entry name" value="Single-stranded right-handed beta-helix, Pectin lyase-like"/>
    <property type="match status" value="1"/>
</dbReference>
<dbReference type="Proteomes" id="UP000601223">
    <property type="component" value="Unassembled WGS sequence"/>
</dbReference>
<feature type="region of interest" description="Disordered" evidence="9">
    <location>
        <begin position="214"/>
        <end position="281"/>
    </location>
</feature>
<accession>A0A8J3JML3</accession>
<feature type="compositionally biased region" description="Low complexity" evidence="9">
    <location>
        <begin position="215"/>
        <end position="262"/>
    </location>
</feature>